<accession>A0A0A8ZE14</accession>
<reference evidence="2" key="2">
    <citation type="journal article" date="2015" name="Data Brief">
        <title>Shoot transcriptome of the giant reed, Arundo donax.</title>
        <authorList>
            <person name="Barrero R.A."/>
            <person name="Guerrero F.D."/>
            <person name="Moolhuijzen P."/>
            <person name="Goolsby J.A."/>
            <person name="Tidwell J."/>
            <person name="Bellgard S.E."/>
            <person name="Bellgard M.I."/>
        </authorList>
    </citation>
    <scope>NUCLEOTIDE SEQUENCE</scope>
    <source>
        <tissue evidence="2">Shoot tissue taken approximately 20 cm above the soil surface</tissue>
    </source>
</reference>
<keyword evidence="1" id="KW-1133">Transmembrane helix</keyword>
<dbReference type="AlphaFoldDB" id="A0A0A8ZE14"/>
<keyword evidence="1" id="KW-0472">Membrane</keyword>
<name>A0A0A8ZE14_ARUDO</name>
<organism evidence="2">
    <name type="scientific">Arundo donax</name>
    <name type="common">Giant reed</name>
    <name type="synonym">Donax arundinaceus</name>
    <dbReference type="NCBI Taxonomy" id="35708"/>
    <lineage>
        <taxon>Eukaryota</taxon>
        <taxon>Viridiplantae</taxon>
        <taxon>Streptophyta</taxon>
        <taxon>Embryophyta</taxon>
        <taxon>Tracheophyta</taxon>
        <taxon>Spermatophyta</taxon>
        <taxon>Magnoliopsida</taxon>
        <taxon>Liliopsida</taxon>
        <taxon>Poales</taxon>
        <taxon>Poaceae</taxon>
        <taxon>PACMAD clade</taxon>
        <taxon>Arundinoideae</taxon>
        <taxon>Arundineae</taxon>
        <taxon>Arundo</taxon>
    </lineage>
</organism>
<keyword evidence="1" id="KW-0812">Transmembrane</keyword>
<sequence length="67" mass="7839">MSSFTASSTSLNGHGASSINIFKLLMFNISTLFFLKDVEHFKLLFFFIRDVEHFNFVSPDWMRDVTR</sequence>
<dbReference type="EMBL" id="GBRH01262895">
    <property type="protein sequence ID" value="JAD35000.1"/>
    <property type="molecule type" value="Transcribed_RNA"/>
</dbReference>
<feature type="transmembrane region" description="Helical" evidence="1">
    <location>
        <begin position="15"/>
        <end position="35"/>
    </location>
</feature>
<evidence type="ECO:0000256" key="1">
    <source>
        <dbReference type="SAM" id="Phobius"/>
    </source>
</evidence>
<reference evidence="2" key="1">
    <citation type="submission" date="2014-09" db="EMBL/GenBank/DDBJ databases">
        <authorList>
            <person name="Magalhaes I.L.F."/>
            <person name="Oliveira U."/>
            <person name="Santos F.R."/>
            <person name="Vidigal T.H.D.A."/>
            <person name="Brescovit A.D."/>
            <person name="Santos A.J."/>
        </authorList>
    </citation>
    <scope>NUCLEOTIDE SEQUENCE</scope>
    <source>
        <tissue evidence="2">Shoot tissue taken approximately 20 cm above the soil surface</tissue>
    </source>
</reference>
<proteinExistence type="predicted"/>
<evidence type="ECO:0000313" key="2">
    <source>
        <dbReference type="EMBL" id="JAD35000.1"/>
    </source>
</evidence>
<protein>
    <submittedName>
        <fullName evidence="2">Uncharacterized protein</fullName>
    </submittedName>
</protein>